<protein>
    <recommendedName>
        <fullName evidence="1">non-specific serine/threonine protein kinase</fullName>
        <ecNumber evidence="1">2.7.11.1</ecNumber>
    </recommendedName>
</protein>
<dbReference type="SMART" id="SM00220">
    <property type="entry name" value="S_TKc"/>
    <property type="match status" value="1"/>
</dbReference>
<dbReference type="Gene3D" id="1.10.510.10">
    <property type="entry name" value="Transferase(Phosphotransferase) domain 1"/>
    <property type="match status" value="1"/>
</dbReference>
<feature type="transmembrane region" description="Helical" evidence="9">
    <location>
        <begin position="371"/>
        <end position="396"/>
    </location>
</feature>
<dbReference type="EC" id="2.7.11.1" evidence="1"/>
<keyword evidence="9" id="KW-0812">Transmembrane</keyword>
<evidence type="ECO:0000259" key="10">
    <source>
        <dbReference type="PROSITE" id="PS50011"/>
    </source>
</evidence>
<feature type="domain" description="Protein kinase" evidence="10">
    <location>
        <begin position="18"/>
        <end position="286"/>
    </location>
</feature>
<accession>A0A7X6K784</accession>
<dbReference type="RefSeq" id="WP_168488718.1">
    <property type="nucleotide sequence ID" value="NZ_JAAZSQ010000024.1"/>
</dbReference>
<evidence type="ECO:0000256" key="2">
    <source>
        <dbReference type="ARBA" id="ARBA00022527"/>
    </source>
</evidence>
<feature type="region of interest" description="Disordered" evidence="8">
    <location>
        <begin position="338"/>
        <end position="367"/>
    </location>
</feature>
<evidence type="ECO:0000256" key="4">
    <source>
        <dbReference type="ARBA" id="ARBA00022741"/>
    </source>
</evidence>
<dbReference type="InterPro" id="IPR017441">
    <property type="entry name" value="Protein_kinase_ATP_BS"/>
</dbReference>
<dbReference type="SUPFAM" id="SSF56112">
    <property type="entry name" value="Protein kinase-like (PK-like)"/>
    <property type="match status" value="1"/>
</dbReference>
<gene>
    <name evidence="11" type="ORF">HGG74_18325</name>
</gene>
<keyword evidence="9" id="KW-0472">Membrane</keyword>
<dbReference type="PROSITE" id="PS00107">
    <property type="entry name" value="PROTEIN_KINASE_ATP"/>
    <property type="match status" value="1"/>
</dbReference>
<evidence type="ECO:0000256" key="3">
    <source>
        <dbReference type="ARBA" id="ARBA00022679"/>
    </source>
</evidence>
<dbReference type="GO" id="GO:0004674">
    <property type="term" value="F:protein serine/threonine kinase activity"/>
    <property type="evidence" value="ECO:0007669"/>
    <property type="project" value="UniProtKB-KW"/>
</dbReference>
<keyword evidence="6 7" id="KW-0067">ATP-binding</keyword>
<dbReference type="PROSITE" id="PS00108">
    <property type="entry name" value="PROTEIN_KINASE_ST"/>
    <property type="match status" value="1"/>
</dbReference>
<evidence type="ECO:0000313" key="11">
    <source>
        <dbReference type="EMBL" id="NKX56445.1"/>
    </source>
</evidence>
<evidence type="ECO:0000313" key="12">
    <source>
        <dbReference type="Proteomes" id="UP000544090"/>
    </source>
</evidence>
<evidence type="ECO:0000256" key="6">
    <source>
        <dbReference type="ARBA" id="ARBA00022840"/>
    </source>
</evidence>
<evidence type="ECO:0000256" key="8">
    <source>
        <dbReference type="SAM" id="MobiDB-lite"/>
    </source>
</evidence>
<proteinExistence type="predicted"/>
<name>A0A7X6K784_9MICC</name>
<evidence type="ECO:0000256" key="7">
    <source>
        <dbReference type="PROSITE-ProRule" id="PRU10141"/>
    </source>
</evidence>
<feature type="region of interest" description="Disordered" evidence="8">
    <location>
        <begin position="396"/>
        <end position="415"/>
    </location>
</feature>
<dbReference type="InterPro" id="IPR000719">
    <property type="entry name" value="Prot_kinase_dom"/>
</dbReference>
<dbReference type="GO" id="GO:0005524">
    <property type="term" value="F:ATP binding"/>
    <property type="evidence" value="ECO:0007669"/>
    <property type="project" value="UniProtKB-UniRule"/>
</dbReference>
<dbReference type="InterPro" id="IPR008271">
    <property type="entry name" value="Ser/Thr_kinase_AS"/>
</dbReference>
<dbReference type="CDD" id="cd14014">
    <property type="entry name" value="STKc_PknB_like"/>
    <property type="match status" value="1"/>
</dbReference>
<keyword evidence="9" id="KW-1133">Transmembrane helix</keyword>
<dbReference type="InterPro" id="IPR011009">
    <property type="entry name" value="Kinase-like_dom_sf"/>
</dbReference>
<evidence type="ECO:0000256" key="5">
    <source>
        <dbReference type="ARBA" id="ARBA00022777"/>
    </source>
</evidence>
<keyword evidence="3" id="KW-0808">Transferase</keyword>
<dbReference type="PANTHER" id="PTHR43289">
    <property type="entry name" value="MITOGEN-ACTIVATED PROTEIN KINASE KINASE KINASE 20-RELATED"/>
    <property type="match status" value="1"/>
</dbReference>
<keyword evidence="2 11" id="KW-0723">Serine/threonine-protein kinase</keyword>
<evidence type="ECO:0000256" key="9">
    <source>
        <dbReference type="SAM" id="Phobius"/>
    </source>
</evidence>
<keyword evidence="12" id="KW-1185">Reference proteome</keyword>
<evidence type="ECO:0000256" key="1">
    <source>
        <dbReference type="ARBA" id="ARBA00012513"/>
    </source>
</evidence>
<comment type="caution">
    <text evidence="11">The sequence shown here is derived from an EMBL/GenBank/DDBJ whole genome shotgun (WGS) entry which is preliminary data.</text>
</comment>
<dbReference type="PROSITE" id="PS50011">
    <property type="entry name" value="PROTEIN_KINASE_DOM"/>
    <property type="match status" value="1"/>
</dbReference>
<feature type="binding site" evidence="7">
    <location>
        <position position="47"/>
    </location>
    <ligand>
        <name>ATP</name>
        <dbReference type="ChEBI" id="CHEBI:30616"/>
    </ligand>
</feature>
<keyword evidence="4 7" id="KW-0547">Nucleotide-binding</keyword>
<dbReference type="AlphaFoldDB" id="A0A7X6K784"/>
<dbReference type="EMBL" id="JAAZSQ010000024">
    <property type="protein sequence ID" value="NKX56445.1"/>
    <property type="molecule type" value="Genomic_DNA"/>
</dbReference>
<dbReference type="Gene3D" id="3.30.200.20">
    <property type="entry name" value="Phosphorylase Kinase, domain 1"/>
    <property type="match status" value="1"/>
</dbReference>
<organism evidence="11 12">
    <name type="scientific">Arthrobacter mobilis</name>
    <dbReference type="NCBI Taxonomy" id="2724944"/>
    <lineage>
        <taxon>Bacteria</taxon>
        <taxon>Bacillati</taxon>
        <taxon>Actinomycetota</taxon>
        <taxon>Actinomycetes</taxon>
        <taxon>Micrococcales</taxon>
        <taxon>Micrococcaceae</taxon>
        <taxon>Arthrobacter</taxon>
    </lineage>
</organism>
<keyword evidence="5 11" id="KW-0418">Kinase</keyword>
<sequence>MTENLAPETSNNLLGGRYRLGPVIGRGGMGAVYRSMDQLLDREVAVKVFRRDRVDAEQLRRQHQEIATLARLNHPGLVALYDAGSLPHDGGTLSWLVMELIPGTDLGRHLEAGPLDLAATARLGAELGDTLGFIHRRSVVHRDVKPGNIVMARYFDDEEPRPKLADFGIARMLDGPQPDGPDASLGTAAYLSPEQVRGADVGPPSDVYSLGLVLLQCLTGQVEYPGPPVESALARLACPPGIPAGLGSPMAGLLAAMTSTDPRQRPDCLEVARTLRRISGRDGPYTASGRTAPAASSPAASMATARLVVAKAPGPDPLLPVLQTSQLTNATLNWSWPVLPERPLRPPSPAGQPTQRGSGSKHAPRRHRNRLLRLALLASVVMIAVAAALIPGAALIGPETSRPGTSPSPTVPALLDEHLRQLEESLTP</sequence>
<reference evidence="11 12" key="1">
    <citation type="submission" date="2020-04" db="EMBL/GenBank/DDBJ databases">
        <title>Arthrobacter sp. nov.</title>
        <authorList>
            <person name="Liu S."/>
        </authorList>
    </citation>
    <scope>NUCLEOTIDE SEQUENCE [LARGE SCALE GENOMIC DNA]</scope>
    <source>
        <strain evidence="11 12">E918</strain>
    </source>
</reference>
<dbReference type="Proteomes" id="UP000544090">
    <property type="component" value="Unassembled WGS sequence"/>
</dbReference>
<dbReference type="PANTHER" id="PTHR43289:SF6">
    <property type="entry name" value="SERINE_THREONINE-PROTEIN KINASE NEKL-3"/>
    <property type="match status" value="1"/>
</dbReference>
<dbReference type="Pfam" id="PF00069">
    <property type="entry name" value="Pkinase"/>
    <property type="match status" value="1"/>
</dbReference>